<evidence type="ECO:0000259" key="10">
    <source>
        <dbReference type="Pfam" id="PF04138"/>
    </source>
</evidence>
<evidence type="ECO:0000256" key="3">
    <source>
        <dbReference type="ARBA" id="ARBA00022676"/>
    </source>
</evidence>
<dbReference type="Proteomes" id="UP000185494">
    <property type="component" value="Chromosome 1"/>
</dbReference>
<keyword evidence="4" id="KW-0808">Transferase</keyword>
<dbReference type="STRING" id="257708.RGI145_08555"/>
<dbReference type="InterPro" id="IPR029044">
    <property type="entry name" value="Nucleotide-diphossugar_trans"/>
</dbReference>
<proteinExistence type="inferred from homology"/>
<dbReference type="PANTHER" id="PTHR43398">
    <property type="entry name" value="DOLICHOL-PHOSPHATE MANNOSYLTRANSFERASE SUBUNIT 1"/>
    <property type="match status" value="1"/>
</dbReference>
<organism evidence="11 12">
    <name type="scientific">Roseomonas gilardii</name>
    <dbReference type="NCBI Taxonomy" id="257708"/>
    <lineage>
        <taxon>Bacteria</taxon>
        <taxon>Pseudomonadati</taxon>
        <taxon>Pseudomonadota</taxon>
        <taxon>Alphaproteobacteria</taxon>
        <taxon>Acetobacterales</taxon>
        <taxon>Roseomonadaceae</taxon>
        <taxon>Roseomonas</taxon>
    </lineage>
</organism>
<dbReference type="Gene3D" id="3.90.550.10">
    <property type="entry name" value="Spore Coat Polysaccharide Biosynthesis Protein SpsA, Chain A"/>
    <property type="match status" value="1"/>
</dbReference>
<dbReference type="AlphaFoldDB" id="A0A1L7AEC3"/>
<sequence>MPAELSVIIPCYNEAANVRPMLRRLEAALDGIAWEAVYVDDNSPDGTAPLVKSIAAEDARVRCIRRIGRRGLASACVEGILSSSAPYVAVIDGDLQHDETRLPLMLAAVKGGEAEVAIGSRNVEGGEKDSGFSPLRARISEAGARMAGSVLPTSVSDPMSGFFLLPRSLFEEIAPRLSARGFKILLDLLLSAGRPLRVKEVPYRFRPREAGESKLDATVLMEFLGLLLDKALGGALPWRFFSFAAVGLIGIAVHLLVLWGAVGMGHLGFATSQWIATFAAMTANFLLNNRVTYRDVRLKGPALWRGLVLFYLVCGIGAAANVGIARLLVREETLGWGLAGAAGALITAVWNYAVSSTLVWRAR</sequence>
<dbReference type="InterPro" id="IPR001173">
    <property type="entry name" value="Glyco_trans_2-like"/>
</dbReference>
<keyword evidence="6 8" id="KW-1133">Transmembrane helix</keyword>
<dbReference type="KEGG" id="rgi:RGI145_08555"/>
<evidence type="ECO:0000256" key="7">
    <source>
        <dbReference type="ARBA" id="ARBA00023136"/>
    </source>
</evidence>
<evidence type="ECO:0000256" key="1">
    <source>
        <dbReference type="ARBA" id="ARBA00004141"/>
    </source>
</evidence>
<dbReference type="GO" id="GO:0004582">
    <property type="term" value="F:dolichyl-phosphate beta-D-mannosyltransferase activity"/>
    <property type="evidence" value="ECO:0007669"/>
    <property type="project" value="InterPro"/>
</dbReference>
<dbReference type="EMBL" id="CP015583">
    <property type="protein sequence ID" value="APT57138.1"/>
    <property type="molecule type" value="Genomic_DNA"/>
</dbReference>
<feature type="transmembrane region" description="Helical" evidence="8">
    <location>
        <begin position="240"/>
        <end position="261"/>
    </location>
</feature>
<dbReference type="GO" id="GO:0000271">
    <property type="term" value="P:polysaccharide biosynthetic process"/>
    <property type="evidence" value="ECO:0007669"/>
    <property type="project" value="InterPro"/>
</dbReference>
<evidence type="ECO:0000313" key="12">
    <source>
        <dbReference type="Proteomes" id="UP000185494"/>
    </source>
</evidence>
<dbReference type="RefSeq" id="WP_075798033.1">
    <property type="nucleotide sequence ID" value="NZ_CP015583.1"/>
</dbReference>
<name>A0A1L7AEC3_9PROT</name>
<dbReference type="GO" id="GO:0009247">
    <property type="term" value="P:glycolipid biosynthetic process"/>
    <property type="evidence" value="ECO:0007669"/>
    <property type="project" value="TreeGrafter"/>
</dbReference>
<comment type="similarity">
    <text evidence="2">Belongs to the glycosyltransferase 2 family.</text>
</comment>
<evidence type="ECO:0000256" key="2">
    <source>
        <dbReference type="ARBA" id="ARBA00006739"/>
    </source>
</evidence>
<gene>
    <name evidence="11" type="ORF">RGI145_08555</name>
</gene>
<dbReference type="CDD" id="cd06442">
    <property type="entry name" value="DPM1_like"/>
    <property type="match status" value="1"/>
</dbReference>
<dbReference type="Pfam" id="PF00535">
    <property type="entry name" value="Glycos_transf_2"/>
    <property type="match status" value="1"/>
</dbReference>
<evidence type="ECO:0000256" key="5">
    <source>
        <dbReference type="ARBA" id="ARBA00022692"/>
    </source>
</evidence>
<dbReference type="InterPro" id="IPR007267">
    <property type="entry name" value="GtrA_DPMS_TM"/>
</dbReference>
<protein>
    <submittedName>
        <fullName evidence="11">Dolichol monophosphate mannose synthase</fullName>
    </submittedName>
</protein>
<keyword evidence="7 8" id="KW-0472">Membrane</keyword>
<feature type="transmembrane region" description="Helical" evidence="8">
    <location>
        <begin position="308"/>
        <end position="328"/>
    </location>
</feature>
<feature type="transmembrane region" description="Helical" evidence="8">
    <location>
        <begin position="334"/>
        <end position="354"/>
    </location>
</feature>
<feature type="domain" description="GtrA/DPMS transmembrane" evidence="10">
    <location>
        <begin position="243"/>
        <end position="360"/>
    </location>
</feature>
<dbReference type="eggNOG" id="COG1216">
    <property type="taxonomic scope" value="Bacteria"/>
</dbReference>
<evidence type="ECO:0000256" key="8">
    <source>
        <dbReference type="SAM" id="Phobius"/>
    </source>
</evidence>
<evidence type="ECO:0000313" key="11">
    <source>
        <dbReference type="EMBL" id="APT57138.1"/>
    </source>
</evidence>
<dbReference type="GO" id="GO:0016020">
    <property type="term" value="C:membrane"/>
    <property type="evidence" value="ECO:0007669"/>
    <property type="project" value="UniProtKB-SubCell"/>
</dbReference>
<dbReference type="PANTHER" id="PTHR43398:SF1">
    <property type="entry name" value="DOLICHOL-PHOSPHATE MANNOSYLTRANSFERASE SUBUNIT 1"/>
    <property type="match status" value="1"/>
</dbReference>
<feature type="domain" description="Glycosyltransferase 2-like" evidence="9">
    <location>
        <begin position="6"/>
        <end position="173"/>
    </location>
</feature>
<dbReference type="Pfam" id="PF04138">
    <property type="entry name" value="GtrA_DPMS_TM"/>
    <property type="match status" value="1"/>
</dbReference>
<evidence type="ECO:0000256" key="4">
    <source>
        <dbReference type="ARBA" id="ARBA00022679"/>
    </source>
</evidence>
<keyword evidence="5 8" id="KW-0812">Transmembrane</keyword>
<feature type="transmembrane region" description="Helical" evidence="8">
    <location>
        <begin position="267"/>
        <end position="287"/>
    </location>
</feature>
<dbReference type="InterPro" id="IPR039528">
    <property type="entry name" value="DPM1-like"/>
</dbReference>
<comment type="subcellular location">
    <subcellularLocation>
        <location evidence="1">Membrane</location>
        <topology evidence="1">Multi-pass membrane protein</topology>
    </subcellularLocation>
</comment>
<accession>A0A1L7AEC3</accession>
<reference evidence="11 12" key="1">
    <citation type="submission" date="2016-05" db="EMBL/GenBank/DDBJ databases">
        <title>Complete Genome and Methylome Analysis of Psychrotrophic Bacterial Isolates from Antarctic Lake Untersee.</title>
        <authorList>
            <person name="Fomenkov A."/>
            <person name="Akimov V.N."/>
            <person name="Vasilyeva L.V."/>
            <person name="Andersen D."/>
            <person name="Vincze T."/>
            <person name="Roberts R.J."/>
        </authorList>
    </citation>
    <scope>NUCLEOTIDE SEQUENCE [LARGE SCALE GENOMIC DNA]</scope>
    <source>
        <strain evidence="11 12">U14-5</strain>
    </source>
</reference>
<evidence type="ECO:0000256" key="6">
    <source>
        <dbReference type="ARBA" id="ARBA00022989"/>
    </source>
</evidence>
<dbReference type="SUPFAM" id="SSF53448">
    <property type="entry name" value="Nucleotide-diphospho-sugar transferases"/>
    <property type="match status" value="1"/>
</dbReference>
<evidence type="ECO:0000259" key="9">
    <source>
        <dbReference type="Pfam" id="PF00535"/>
    </source>
</evidence>
<keyword evidence="3" id="KW-0328">Glycosyltransferase</keyword>
<dbReference type="eggNOG" id="COG2246">
    <property type="taxonomic scope" value="Bacteria"/>
</dbReference>